<name>A0ABT3WEW5_9PROT</name>
<organism evidence="1 2">
    <name type="scientific">Bombella pluederhausensis</name>
    <dbReference type="NCBI Taxonomy" id="2967336"/>
    <lineage>
        <taxon>Bacteria</taxon>
        <taxon>Pseudomonadati</taxon>
        <taxon>Pseudomonadota</taxon>
        <taxon>Alphaproteobacteria</taxon>
        <taxon>Acetobacterales</taxon>
        <taxon>Acetobacteraceae</taxon>
        <taxon>Bombella</taxon>
    </lineage>
</organism>
<dbReference type="RefSeq" id="WP_266116089.1">
    <property type="nucleotide sequence ID" value="NZ_JANIDY010000001.1"/>
</dbReference>
<evidence type="ECO:0000313" key="1">
    <source>
        <dbReference type="EMBL" id="MCX5617616.1"/>
    </source>
</evidence>
<protein>
    <submittedName>
        <fullName evidence="1">Uncharacterized protein</fullName>
    </submittedName>
</protein>
<evidence type="ECO:0000313" key="2">
    <source>
        <dbReference type="Proteomes" id="UP001165576"/>
    </source>
</evidence>
<dbReference type="EMBL" id="JANIDY010000001">
    <property type="protein sequence ID" value="MCX5617616.1"/>
    <property type="molecule type" value="Genomic_DNA"/>
</dbReference>
<proteinExistence type="predicted"/>
<dbReference type="Proteomes" id="UP001165576">
    <property type="component" value="Unassembled WGS sequence"/>
</dbReference>
<gene>
    <name evidence="1" type="ORF">NQF86_02875</name>
</gene>
<keyword evidence="2" id="KW-1185">Reference proteome</keyword>
<sequence>MADLIVGPSGNQTNVGDPANCDDKYKSGLISISEDARRELERYPELVLLDYQNKAGPQTQACLAALRQLVGSRFVYGRFAVFATPEAVLMALRGQLLRYNQSNGLDKMKDIISKCPPRLRTTQPATLKAPWATVRASKPRHACISSSAASLMK</sequence>
<reference evidence="1" key="1">
    <citation type="submission" date="2022-07" db="EMBL/GenBank/DDBJ databases">
        <title>Bombella genomes.</title>
        <authorList>
            <person name="Harer L."/>
            <person name="Styblova S."/>
            <person name="Ehrmann M."/>
        </authorList>
    </citation>
    <scope>NUCLEOTIDE SEQUENCE</scope>
    <source>
        <strain evidence="1">TMW 2.2543</strain>
    </source>
</reference>
<accession>A0ABT3WEW5</accession>
<comment type="caution">
    <text evidence="1">The sequence shown here is derived from an EMBL/GenBank/DDBJ whole genome shotgun (WGS) entry which is preliminary data.</text>
</comment>